<dbReference type="STRING" id="104259.A0A0F7TKU7"/>
<dbReference type="PRINTS" id="PR00412">
    <property type="entry name" value="EPOXHYDRLASE"/>
</dbReference>
<evidence type="ECO:0000259" key="4">
    <source>
        <dbReference type="Pfam" id="PF06441"/>
    </source>
</evidence>
<comment type="similarity">
    <text evidence="1">Belongs to the peptidase S33 family.</text>
</comment>
<reference evidence="6" key="1">
    <citation type="journal article" date="2015" name="Genome Announc.">
        <title>Draft genome sequence of the fungus Penicillium brasilianum MG11.</title>
        <authorList>
            <person name="Horn F."/>
            <person name="Linde J."/>
            <person name="Mattern D.J."/>
            <person name="Walther G."/>
            <person name="Guthke R."/>
            <person name="Brakhage A.A."/>
            <person name="Valiante V."/>
        </authorList>
    </citation>
    <scope>NUCLEOTIDE SEQUENCE [LARGE SCALE GENOMIC DNA]</scope>
    <source>
        <strain evidence="6">MG11</strain>
    </source>
</reference>
<keyword evidence="2" id="KW-0378">Hydrolase</keyword>
<dbReference type="PANTHER" id="PTHR21661:SF39">
    <property type="entry name" value="HYDROLASE, PUTATIVE (AFU_ORTHOLOGUE AFUA_3G08960)-RELATED"/>
    <property type="match status" value="1"/>
</dbReference>
<dbReference type="EMBL" id="CDHK01000005">
    <property type="protein sequence ID" value="CEJ57229.1"/>
    <property type="molecule type" value="Genomic_DNA"/>
</dbReference>
<organism evidence="5 6">
    <name type="scientific">Penicillium brasilianum</name>
    <dbReference type="NCBI Taxonomy" id="104259"/>
    <lineage>
        <taxon>Eukaryota</taxon>
        <taxon>Fungi</taxon>
        <taxon>Dikarya</taxon>
        <taxon>Ascomycota</taxon>
        <taxon>Pezizomycotina</taxon>
        <taxon>Eurotiomycetes</taxon>
        <taxon>Eurotiomycetidae</taxon>
        <taxon>Eurotiales</taxon>
        <taxon>Aspergillaceae</taxon>
        <taxon>Penicillium</taxon>
    </lineage>
</organism>
<dbReference type="GO" id="GO:0097176">
    <property type="term" value="P:epoxide metabolic process"/>
    <property type="evidence" value="ECO:0007669"/>
    <property type="project" value="TreeGrafter"/>
</dbReference>
<dbReference type="InterPro" id="IPR010497">
    <property type="entry name" value="Epoxide_hydro_N"/>
</dbReference>
<feature type="domain" description="Epoxide hydrolase N-terminal" evidence="4">
    <location>
        <begin position="16"/>
        <end position="124"/>
    </location>
</feature>
<dbReference type="Pfam" id="PF06441">
    <property type="entry name" value="EHN"/>
    <property type="match status" value="1"/>
</dbReference>
<accession>A0A0F7TKU7</accession>
<feature type="active site" description="Nucleophile" evidence="3">
    <location>
        <position position="192"/>
    </location>
</feature>
<dbReference type="InterPro" id="IPR016292">
    <property type="entry name" value="Epoxide_hydrolase"/>
</dbReference>
<gene>
    <name evidence="5" type="ORF">PMG11_05930</name>
</gene>
<protein>
    <recommendedName>
        <fullName evidence="4">Epoxide hydrolase N-terminal domain-containing protein</fullName>
    </recommendedName>
</protein>
<feature type="active site" description="Proton acceptor" evidence="3">
    <location>
        <position position="370"/>
    </location>
</feature>
<sequence>MSQPFSILPVTAKIIPKPFTVAIPKEKLTDMETLIRLSKLAPQTYENSQSDMRYGVTTDWLIDMKEQWLQSYNWKTTEDRINSFPQWTAEVEGLNIHYVGLFSQKPDAIPIVLIHGWPGSFLEFLPILDMFRQEYTPASLPYHLIVPSLPGYTFSSGPPLDRNFTTADIARVLDQLMKDLGFESGYIAQGGDIGSRVARGLAVDHESCKAVHLNVCFMGRPQGISDDNLDASEREGIKRMEEFRMMGSGYALEHGTRPSTIGHVLATNPVALLAWIGEKWLEWVDEPLSSEHILESITLYWLTETFPRSIYTYRQNYPTPPIPASNDPRWYIHKPFGFSYFPRELAPLPRSWVETTGNLVFWGQHQKGGHFAALERPDALKADLTKFVEQVWPGVS</sequence>
<evidence type="ECO:0000256" key="1">
    <source>
        <dbReference type="ARBA" id="ARBA00010088"/>
    </source>
</evidence>
<feature type="active site" description="Proton donor" evidence="3">
    <location>
        <position position="313"/>
    </location>
</feature>
<evidence type="ECO:0000313" key="6">
    <source>
        <dbReference type="Proteomes" id="UP000042958"/>
    </source>
</evidence>
<dbReference type="OrthoDB" id="7130006at2759"/>
<proteinExistence type="inferred from homology"/>
<dbReference type="GO" id="GO:0017000">
    <property type="term" value="P:antibiotic biosynthetic process"/>
    <property type="evidence" value="ECO:0007669"/>
    <property type="project" value="UniProtKB-ARBA"/>
</dbReference>
<dbReference type="SUPFAM" id="SSF53474">
    <property type="entry name" value="alpha/beta-Hydrolases"/>
    <property type="match status" value="1"/>
</dbReference>
<dbReference type="GO" id="GO:0004301">
    <property type="term" value="F:epoxide hydrolase activity"/>
    <property type="evidence" value="ECO:0007669"/>
    <property type="project" value="TreeGrafter"/>
</dbReference>
<evidence type="ECO:0000256" key="3">
    <source>
        <dbReference type="PIRSR" id="PIRSR001112-1"/>
    </source>
</evidence>
<dbReference type="InterPro" id="IPR029058">
    <property type="entry name" value="AB_hydrolase_fold"/>
</dbReference>
<dbReference type="AlphaFoldDB" id="A0A0F7TKU7"/>
<dbReference type="GO" id="GO:0072330">
    <property type="term" value="P:monocarboxylic acid biosynthetic process"/>
    <property type="evidence" value="ECO:0007669"/>
    <property type="project" value="UniProtKB-ARBA"/>
</dbReference>
<name>A0A0F7TKU7_PENBI</name>
<dbReference type="PIRSF" id="PIRSF001112">
    <property type="entry name" value="Epoxide_hydrolase"/>
    <property type="match status" value="1"/>
</dbReference>
<dbReference type="InterPro" id="IPR000639">
    <property type="entry name" value="Epox_hydrolase-like"/>
</dbReference>
<evidence type="ECO:0000313" key="5">
    <source>
        <dbReference type="EMBL" id="CEJ57229.1"/>
    </source>
</evidence>
<dbReference type="Proteomes" id="UP000042958">
    <property type="component" value="Unassembled WGS sequence"/>
</dbReference>
<dbReference type="Gene3D" id="3.40.50.1820">
    <property type="entry name" value="alpha/beta hydrolase"/>
    <property type="match status" value="1"/>
</dbReference>
<keyword evidence="6" id="KW-1185">Reference proteome</keyword>
<evidence type="ECO:0000256" key="2">
    <source>
        <dbReference type="ARBA" id="ARBA00022801"/>
    </source>
</evidence>
<dbReference type="PANTHER" id="PTHR21661">
    <property type="entry name" value="EPOXIDE HYDROLASE 1-RELATED"/>
    <property type="match status" value="1"/>
</dbReference>